<dbReference type="AlphaFoldDB" id="A0A2P2QYG5"/>
<evidence type="ECO:0000313" key="1">
    <source>
        <dbReference type="EMBL" id="MBX71997.1"/>
    </source>
</evidence>
<name>A0A2P2QYG5_RHIMU</name>
<accession>A0A2P2QYG5</accession>
<dbReference type="EMBL" id="GGEC01091513">
    <property type="protein sequence ID" value="MBX71997.1"/>
    <property type="molecule type" value="Transcribed_RNA"/>
</dbReference>
<proteinExistence type="predicted"/>
<sequence>MPANRWGVRFLSIDCWLTIDCQESLQVYPPQIFIHDPCRWL</sequence>
<reference evidence="1" key="1">
    <citation type="submission" date="2018-02" db="EMBL/GenBank/DDBJ databases">
        <title>Rhizophora mucronata_Transcriptome.</title>
        <authorList>
            <person name="Meera S.P."/>
            <person name="Sreeshan A."/>
            <person name="Augustine A."/>
        </authorList>
    </citation>
    <scope>NUCLEOTIDE SEQUENCE</scope>
    <source>
        <tissue evidence="1">Leaf</tissue>
    </source>
</reference>
<organism evidence="1">
    <name type="scientific">Rhizophora mucronata</name>
    <name type="common">Asiatic mangrove</name>
    <dbReference type="NCBI Taxonomy" id="61149"/>
    <lineage>
        <taxon>Eukaryota</taxon>
        <taxon>Viridiplantae</taxon>
        <taxon>Streptophyta</taxon>
        <taxon>Embryophyta</taxon>
        <taxon>Tracheophyta</taxon>
        <taxon>Spermatophyta</taxon>
        <taxon>Magnoliopsida</taxon>
        <taxon>eudicotyledons</taxon>
        <taxon>Gunneridae</taxon>
        <taxon>Pentapetalae</taxon>
        <taxon>rosids</taxon>
        <taxon>fabids</taxon>
        <taxon>Malpighiales</taxon>
        <taxon>Rhizophoraceae</taxon>
        <taxon>Rhizophora</taxon>
    </lineage>
</organism>
<protein>
    <submittedName>
        <fullName evidence="1">Uncharacterized protein</fullName>
    </submittedName>
</protein>